<evidence type="ECO:0000313" key="2">
    <source>
        <dbReference type="Proteomes" id="UP000692954"/>
    </source>
</evidence>
<proteinExistence type="predicted"/>
<reference evidence="1" key="1">
    <citation type="submission" date="2021-01" db="EMBL/GenBank/DDBJ databases">
        <authorList>
            <consortium name="Genoscope - CEA"/>
            <person name="William W."/>
        </authorList>
    </citation>
    <scope>NUCLEOTIDE SEQUENCE</scope>
</reference>
<keyword evidence="2" id="KW-1185">Reference proteome</keyword>
<organism evidence="1 2">
    <name type="scientific">Paramecium sonneborni</name>
    <dbReference type="NCBI Taxonomy" id="65129"/>
    <lineage>
        <taxon>Eukaryota</taxon>
        <taxon>Sar</taxon>
        <taxon>Alveolata</taxon>
        <taxon>Ciliophora</taxon>
        <taxon>Intramacronucleata</taxon>
        <taxon>Oligohymenophorea</taxon>
        <taxon>Peniculida</taxon>
        <taxon>Parameciidae</taxon>
        <taxon>Paramecium</taxon>
    </lineage>
</organism>
<protein>
    <submittedName>
        <fullName evidence="1">Uncharacterized protein</fullName>
    </submittedName>
</protein>
<gene>
    <name evidence="1" type="ORF">PSON_ATCC_30995.1.T1020011</name>
</gene>
<evidence type="ECO:0000313" key="1">
    <source>
        <dbReference type="EMBL" id="CAD8112924.1"/>
    </source>
</evidence>
<accession>A0A8S1QCV9</accession>
<dbReference type="AlphaFoldDB" id="A0A8S1QCV9"/>
<dbReference type="EMBL" id="CAJJDN010000102">
    <property type="protein sequence ID" value="CAD8112924.1"/>
    <property type="molecule type" value="Genomic_DNA"/>
</dbReference>
<name>A0A8S1QCV9_9CILI</name>
<comment type="caution">
    <text evidence="1">The sequence shown here is derived from an EMBL/GenBank/DDBJ whole genome shotgun (WGS) entry which is preliminary data.</text>
</comment>
<dbReference type="Proteomes" id="UP000692954">
    <property type="component" value="Unassembled WGS sequence"/>
</dbReference>
<sequence length="72" mass="8828">MYNTVIYLNNSQLIQNYRKTIIWQIERKKQNMLGNITYNESLKFSESYNLTIMETEYNKFRIRQFLPSLLIL</sequence>